<reference evidence="2" key="1">
    <citation type="submission" date="2023-08" db="EMBL/GenBank/DDBJ databases">
        <authorList>
            <person name="Alioto T."/>
            <person name="Alioto T."/>
            <person name="Gomez Garrido J."/>
        </authorList>
    </citation>
    <scope>NUCLEOTIDE SEQUENCE</scope>
</reference>
<keyword evidence="3" id="KW-1185">Reference proteome</keyword>
<organism evidence="2 3">
    <name type="scientific">Xyrichtys novacula</name>
    <name type="common">Pearly razorfish</name>
    <name type="synonym">Hemipteronotus novacula</name>
    <dbReference type="NCBI Taxonomy" id="13765"/>
    <lineage>
        <taxon>Eukaryota</taxon>
        <taxon>Metazoa</taxon>
        <taxon>Chordata</taxon>
        <taxon>Craniata</taxon>
        <taxon>Vertebrata</taxon>
        <taxon>Euteleostomi</taxon>
        <taxon>Actinopterygii</taxon>
        <taxon>Neopterygii</taxon>
        <taxon>Teleostei</taxon>
        <taxon>Neoteleostei</taxon>
        <taxon>Acanthomorphata</taxon>
        <taxon>Eupercaria</taxon>
        <taxon>Labriformes</taxon>
        <taxon>Labridae</taxon>
        <taxon>Xyrichtys</taxon>
    </lineage>
</organism>
<protein>
    <submittedName>
        <fullName evidence="2">Uncharacterized protein</fullName>
    </submittedName>
</protein>
<feature type="compositionally biased region" description="Polar residues" evidence="1">
    <location>
        <begin position="66"/>
        <end position="75"/>
    </location>
</feature>
<evidence type="ECO:0000256" key="1">
    <source>
        <dbReference type="SAM" id="MobiDB-lite"/>
    </source>
</evidence>
<name>A0AAV1GXI2_XYRNO</name>
<accession>A0AAV1GXI2</accession>
<dbReference type="Proteomes" id="UP001178508">
    <property type="component" value="Chromosome 18"/>
</dbReference>
<proteinExistence type="predicted"/>
<feature type="region of interest" description="Disordered" evidence="1">
    <location>
        <begin position="56"/>
        <end position="97"/>
    </location>
</feature>
<gene>
    <name evidence="2" type="ORF">XNOV1_A012868</name>
</gene>
<evidence type="ECO:0000313" key="3">
    <source>
        <dbReference type="Proteomes" id="UP001178508"/>
    </source>
</evidence>
<evidence type="ECO:0000313" key="2">
    <source>
        <dbReference type="EMBL" id="CAJ1078515.1"/>
    </source>
</evidence>
<sequence>MAGVPGPAFRGSERLSASSLCCEDSRKRSDLRPVSELAACGHHVGFLSPHVDSQAALKEEGRAHAETTQTGSSPTAGPPLFESHDPPTLSLPVAQFV</sequence>
<feature type="region of interest" description="Disordered" evidence="1">
    <location>
        <begin position="1"/>
        <end position="22"/>
    </location>
</feature>
<dbReference type="EMBL" id="OY660881">
    <property type="protein sequence ID" value="CAJ1078515.1"/>
    <property type="molecule type" value="Genomic_DNA"/>
</dbReference>
<dbReference type="AlphaFoldDB" id="A0AAV1GXI2"/>